<dbReference type="AlphaFoldDB" id="A0A7J7H0R9"/>
<dbReference type="InterPro" id="IPR029058">
    <property type="entry name" value="AB_hydrolase_fold"/>
</dbReference>
<evidence type="ECO:0000259" key="3">
    <source>
        <dbReference type="Pfam" id="PF05057"/>
    </source>
</evidence>
<comment type="caution">
    <text evidence="4">The sequence shown here is derived from an EMBL/GenBank/DDBJ whole genome shotgun (WGS) entry which is preliminary data.</text>
</comment>
<dbReference type="InterPro" id="IPR044294">
    <property type="entry name" value="Lipase-like"/>
</dbReference>
<feature type="region of interest" description="Disordered" evidence="1">
    <location>
        <begin position="61"/>
        <end position="112"/>
    </location>
</feature>
<reference evidence="4 5" key="2">
    <citation type="submission" date="2020-07" db="EMBL/GenBank/DDBJ databases">
        <title>Genome assembly of wild tea tree DASZ reveals pedigree and selection history of tea varieties.</title>
        <authorList>
            <person name="Zhang W."/>
        </authorList>
    </citation>
    <scope>NUCLEOTIDE SEQUENCE [LARGE SCALE GENOMIC DNA]</scope>
    <source>
        <strain evidence="5">cv. G240</strain>
        <tissue evidence="4">Leaf</tissue>
    </source>
</reference>
<feature type="transmembrane region" description="Helical" evidence="2">
    <location>
        <begin position="272"/>
        <end position="295"/>
    </location>
</feature>
<keyword evidence="2" id="KW-0472">Membrane</keyword>
<dbReference type="Pfam" id="PF05057">
    <property type="entry name" value="DUF676"/>
    <property type="match status" value="2"/>
</dbReference>
<dbReference type="EMBL" id="JACBKZ010000007">
    <property type="protein sequence ID" value="KAF5946599.1"/>
    <property type="molecule type" value="Genomic_DNA"/>
</dbReference>
<name>A0A7J7H0R9_CAMSI</name>
<proteinExistence type="predicted"/>
<gene>
    <name evidence="4" type="ORF">HYC85_016827</name>
</gene>
<dbReference type="InterPro" id="IPR007751">
    <property type="entry name" value="DUF676_lipase-like"/>
</dbReference>
<accession>A0A7J7H0R9</accession>
<dbReference type="PANTHER" id="PTHR12482:SF11">
    <property type="entry name" value="LIPASE YOR059C ISOFORM X1"/>
    <property type="match status" value="1"/>
</dbReference>
<dbReference type="SUPFAM" id="SSF53474">
    <property type="entry name" value="alpha/beta-Hydrolases"/>
    <property type="match status" value="1"/>
</dbReference>
<evidence type="ECO:0000313" key="5">
    <source>
        <dbReference type="Proteomes" id="UP000593564"/>
    </source>
</evidence>
<protein>
    <recommendedName>
        <fullName evidence="3">DUF676 domain-containing protein</fullName>
    </recommendedName>
</protein>
<keyword evidence="2" id="KW-0812">Transmembrane</keyword>
<evidence type="ECO:0000256" key="2">
    <source>
        <dbReference type="SAM" id="Phobius"/>
    </source>
</evidence>
<keyword evidence="2" id="KW-1133">Transmembrane helix</keyword>
<feature type="compositionally biased region" description="Polar residues" evidence="1">
    <location>
        <begin position="63"/>
        <end position="88"/>
    </location>
</feature>
<dbReference type="Proteomes" id="UP000593564">
    <property type="component" value="Unassembled WGS sequence"/>
</dbReference>
<dbReference type="PANTHER" id="PTHR12482">
    <property type="entry name" value="LIPASE ROG1-RELATED-RELATED"/>
    <property type="match status" value="1"/>
</dbReference>
<feature type="domain" description="DUF676" evidence="3">
    <location>
        <begin position="288"/>
        <end position="365"/>
    </location>
</feature>
<feature type="domain" description="DUF676" evidence="3">
    <location>
        <begin position="129"/>
        <end position="278"/>
    </location>
</feature>
<organism evidence="4 5">
    <name type="scientific">Camellia sinensis</name>
    <name type="common">Tea plant</name>
    <name type="synonym">Thea sinensis</name>
    <dbReference type="NCBI Taxonomy" id="4442"/>
    <lineage>
        <taxon>Eukaryota</taxon>
        <taxon>Viridiplantae</taxon>
        <taxon>Streptophyta</taxon>
        <taxon>Embryophyta</taxon>
        <taxon>Tracheophyta</taxon>
        <taxon>Spermatophyta</taxon>
        <taxon>Magnoliopsida</taxon>
        <taxon>eudicotyledons</taxon>
        <taxon>Gunneridae</taxon>
        <taxon>Pentapetalae</taxon>
        <taxon>asterids</taxon>
        <taxon>Ericales</taxon>
        <taxon>Theaceae</taxon>
        <taxon>Camellia</taxon>
    </lineage>
</organism>
<sequence>MKHGYSKNSAVHAPGTYRVRVRVPVRLHAYRVQQKPVGYVCLSWVRHGYGLVIDFDSHPHLQPSPSSATSKQINFDPHSPSSSTSTQRFDPRLRLRPSASTSTQRSDHPPHHCFALISSPLRRRDQTQSPGDWIYVETELKRRLGRNFLIYASSCNTYSKTFAGIDGAGKRLADEVIQIVKRTESLKRISFLAHSLGGLFARYAIAVLYSPDAFSSDQSNDVPASTNANSKTACSSKRGTIAGLEPVNFITLATPHLGVRGKKQVCARALCLFGYLASMWQLIYVLPFLLGVPILEKLAPSIASIFVGRTGSQLFLTDGEPNKPPLVLRMASDCEDGKFLSALGAFRCRILYANVSFDHMVGWRTSSIRRETELFKPPRQSLDGYKHVVDVQYCPPISSEGTHFPPEAAQIAPSPVNAVDYHEIMEEEMIRGLQQLGWKKIDVSFHSAFLPFFAHNYIHVKNEWLHNSGAGVIAHVADSVKQGEMQQDSTSCIATSF</sequence>
<evidence type="ECO:0000313" key="4">
    <source>
        <dbReference type="EMBL" id="KAF5946599.1"/>
    </source>
</evidence>
<evidence type="ECO:0000256" key="1">
    <source>
        <dbReference type="SAM" id="MobiDB-lite"/>
    </source>
</evidence>
<reference evidence="5" key="1">
    <citation type="journal article" date="2020" name="Nat. Commun.">
        <title>Genome assembly of wild tea tree DASZ reveals pedigree and selection history of tea varieties.</title>
        <authorList>
            <person name="Zhang W."/>
            <person name="Zhang Y."/>
            <person name="Qiu H."/>
            <person name="Guo Y."/>
            <person name="Wan H."/>
            <person name="Zhang X."/>
            <person name="Scossa F."/>
            <person name="Alseekh S."/>
            <person name="Zhang Q."/>
            <person name="Wang P."/>
            <person name="Xu L."/>
            <person name="Schmidt M.H."/>
            <person name="Jia X."/>
            <person name="Li D."/>
            <person name="Zhu A."/>
            <person name="Guo F."/>
            <person name="Chen W."/>
            <person name="Ni D."/>
            <person name="Usadel B."/>
            <person name="Fernie A.R."/>
            <person name="Wen W."/>
        </authorList>
    </citation>
    <scope>NUCLEOTIDE SEQUENCE [LARGE SCALE GENOMIC DNA]</scope>
    <source>
        <strain evidence="5">cv. G240</strain>
    </source>
</reference>
<dbReference type="Gene3D" id="3.40.50.1820">
    <property type="entry name" value="alpha/beta hydrolase"/>
    <property type="match status" value="1"/>
</dbReference>
<keyword evidence="5" id="KW-1185">Reference proteome</keyword>